<evidence type="ECO:0000313" key="1">
    <source>
        <dbReference type="EMBL" id="CAJ1085800.1"/>
    </source>
</evidence>
<sequence>MEVGVRRLLEGFALTLTGIKRSVHRLRPTSSPVVHSSPRVVLSFMFGFLLNVLENQDPAKNLQDLWLTKKSSSSFSIRDHREDPNLREELDIEHLEHLNPTQDQRLEWMDGWEGRATLTDHMCYTK</sequence>
<name>A0AAV1HJL5_XYRNO</name>
<accession>A0AAV1HJL5</accession>
<reference evidence="1" key="1">
    <citation type="submission" date="2023-08" db="EMBL/GenBank/DDBJ databases">
        <authorList>
            <person name="Alioto T."/>
            <person name="Alioto T."/>
            <person name="Gomez Garrido J."/>
        </authorList>
    </citation>
    <scope>NUCLEOTIDE SEQUENCE</scope>
</reference>
<dbReference type="Proteomes" id="UP001178508">
    <property type="component" value="Chromosome 23"/>
</dbReference>
<dbReference type="EMBL" id="OY660886">
    <property type="protein sequence ID" value="CAJ1085800.1"/>
    <property type="molecule type" value="Genomic_DNA"/>
</dbReference>
<gene>
    <name evidence="1" type="ORF">XNOV1_A017761</name>
</gene>
<keyword evidence="2" id="KW-1185">Reference proteome</keyword>
<dbReference type="AlphaFoldDB" id="A0AAV1HJL5"/>
<proteinExistence type="predicted"/>
<evidence type="ECO:0000313" key="2">
    <source>
        <dbReference type="Proteomes" id="UP001178508"/>
    </source>
</evidence>
<protein>
    <submittedName>
        <fullName evidence="1">Uncharacterized protein</fullName>
    </submittedName>
</protein>
<organism evidence="1 2">
    <name type="scientific">Xyrichtys novacula</name>
    <name type="common">Pearly razorfish</name>
    <name type="synonym">Hemipteronotus novacula</name>
    <dbReference type="NCBI Taxonomy" id="13765"/>
    <lineage>
        <taxon>Eukaryota</taxon>
        <taxon>Metazoa</taxon>
        <taxon>Chordata</taxon>
        <taxon>Craniata</taxon>
        <taxon>Vertebrata</taxon>
        <taxon>Euteleostomi</taxon>
        <taxon>Actinopterygii</taxon>
        <taxon>Neopterygii</taxon>
        <taxon>Teleostei</taxon>
        <taxon>Neoteleostei</taxon>
        <taxon>Acanthomorphata</taxon>
        <taxon>Eupercaria</taxon>
        <taxon>Labriformes</taxon>
        <taxon>Labridae</taxon>
        <taxon>Xyrichtys</taxon>
    </lineage>
</organism>